<dbReference type="RefSeq" id="WP_166586053.1">
    <property type="nucleotide sequence ID" value="NZ_WWEO01000042.1"/>
</dbReference>
<accession>A0A966DSF9</accession>
<dbReference type="InterPro" id="IPR014922">
    <property type="entry name" value="YdhG-like"/>
</dbReference>
<dbReference type="Proteomes" id="UP000638732">
    <property type="component" value="Unassembled WGS sequence"/>
</dbReference>
<organism evidence="2 3">
    <name type="scientific">Mucilaginibacter agri</name>
    <dbReference type="NCBI Taxonomy" id="2695265"/>
    <lineage>
        <taxon>Bacteria</taxon>
        <taxon>Pseudomonadati</taxon>
        <taxon>Bacteroidota</taxon>
        <taxon>Sphingobacteriia</taxon>
        <taxon>Sphingobacteriales</taxon>
        <taxon>Sphingobacteriaceae</taxon>
        <taxon>Mucilaginibacter</taxon>
    </lineage>
</organism>
<comment type="caution">
    <text evidence="2">The sequence shown here is derived from an EMBL/GenBank/DDBJ whole genome shotgun (WGS) entry which is preliminary data.</text>
</comment>
<evidence type="ECO:0000313" key="2">
    <source>
        <dbReference type="EMBL" id="NCD70088.1"/>
    </source>
</evidence>
<gene>
    <name evidence="2" type="ORF">GSY63_12030</name>
</gene>
<proteinExistence type="predicted"/>
<reference evidence="2" key="2">
    <citation type="submission" date="2020-10" db="EMBL/GenBank/DDBJ databases">
        <title>Mucilaginibacter sp. nov., isolated from soil.</title>
        <authorList>
            <person name="Jeon C.O."/>
        </authorList>
    </citation>
    <scope>NUCLEOTIDE SEQUENCE</scope>
    <source>
        <strain evidence="2">R11</strain>
    </source>
</reference>
<dbReference type="SUPFAM" id="SSF159888">
    <property type="entry name" value="YdhG-like"/>
    <property type="match status" value="1"/>
</dbReference>
<dbReference type="Pfam" id="PF08818">
    <property type="entry name" value="DUF1801"/>
    <property type="match status" value="1"/>
</dbReference>
<name>A0A966DSF9_9SPHI</name>
<reference evidence="2" key="1">
    <citation type="submission" date="2020-01" db="EMBL/GenBank/DDBJ databases">
        <authorList>
            <person name="Seo Y.L."/>
        </authorList>
    </citation>
    <scope>NUCLEOTIDE SEQUENCE</scope>
    <source>
        <strain evidence="2">R11</strain>
    </source>
</reference>
<dbReference type="EMBL" id="WWEO01000042">
    <property type="protein sequence ID" value="NCD70088.1"/>
    <property type="molecule type" value="Genomic_DNA"/>
</dbReference>
<feature type="domain" description="YdhG-like" evidence="1">
    <location>
        <begin position="26"/>
        <end position="128"/>
    </location>
</feature>
<keyword evidence="3" id="KW-1185">Reference proteome</keyword>
<sequence length="138" mass="15069">MAKNKTTENESSVTDFINAVADETKRADSFAIAELMEQQTGLPPKMWGPSIIGFGTYHYKYESGREGDAPLIAFSPRASSIALYLGSSFSSREQLLAKFGKYKSGKGCINIKGLADVNVDVLKQMVHDSFTHKGDAHC</sequence>
<evidence type="ECO:0000259" key="1">
    <source>
        <dbReference type="Pfam" id="PF08818"/>
    </source>
</evidence>
<protein>
    <submittedName>
        <fullName evidence="2">DUF1801 domain-containing protein</fullName>
    </submittedName>
</protein>
<evidence type="ECO:0000313" key="3">
    <source>
        <dbReference type="Proteomes" id="UP000638732"/>
    </source>
</evidence>
<dbReference type="AlphaFoldDB" id="A0A966DSF9"/>